<gene>
    <name evidence="2" type="ORF">DBRI1063_LOCUS4511</name>
</gene>
<organism evidence="2">
    <name type="scientific">Ditylum brightwellii</name>
    <dbReference type="NCBI Taxonomy" id="49249"/>
    <lineage>
        <taxon>Eukaryota</taxon>
        <taxon>Sar</taxon>
        <taxon>Stramenopiles</taxon>
        <taxon>Ochrophyta</taxon>
        <taxon>Bacillariophyta</taxon>
        <taxon>Mediophyceae</taxon>
        <taxon>Lithodesmiophycidae</taxon>
        <taxon>Lithodesmiales</taxon>
        <taxon>Lithodesmiaceae</taxon>
        <taxon>Ditylum</taxon>
    </lineage>
</organism>
<accession>A0A7S2E6I6</accession>
<reference evidence="2" key="1">
    <citation type="submission" date="2021-01" db="EMBL/GenBank/DDBJ databases">
        <authorList>
            <person name="Corre E."/>
            <person name="Pelletier E."/>
            <person name="Niang G."/>
            <person name="Scheremetjew M."/>
            <person name="Finn R."/>
            <person name="Kale V."/>
            <person name="Holt S."/>
            <person name="Cochrane G."/>
            <person name="Meng A."/>
            <person name="Brown T."/>
            <person name="Cohen L."/>
        </authorList>
    </citation>
    <scope>NUCLEOTIDE SEQUENCE</scope>
    <source>
        <strain evidence="2">Pop2</strain>
    </source>
</reference>
<dbReference type="AlphaFoldDB" id="A0A7S2E6I6"/>
<proteinExistence type="predicted"/>
<sequence>MEYKQRVHELNVKLASIQTKLNVEKMDRDIVYSEMQEQFLTRPLEQAVERICGKMEDFASLPFMEPAALPSSSPRSSPSSKMKKKSLDGASTTEEKEEDSSEKETDKGNKESNEKDINNAKGRATRIERKVHYLSASLHQLAHSITYDTRTAHLDPIKYKIQNDIQPLVSMESSKSHKVEGGIVRKFESSISEVDTGLTKECVTRSATIDIVKEEVDKVVNFDVRREEDFLKAIRDIRELLRLEREERMRRDEEVVEKIVVTKKALQTVMLESLGSSGGFGGLGSA</sequence>
<feature type="compositionally biased region" description="Low complexity" evidence="1">
    <location>
        <begin position="70"/>
        <end position="80"/>
    </location>
</feature>
<feature type="region of interest" description="Disordered" evidence="1">
    <location>
        <begin position="66"/>
        <end position="124"/>
    </location>
</feature>
<evidence type="ECO:0000256" key="1">
    <source>
        <dbReference type="SAM" id="MobiDB-lite"/>
    </source>
</evidence>
<protein>
    <submittedName>
        <fullName evidence="2">Uncharacterized protein</fullName>
    </submittedName>
</protein>
<feature type="compositionally biased region" description="Basic and acidic residues" evidence="1">
    <location>
        <begin position="102"/>
        <end position="118"/>
    </location>
</feature>
<evidence type="ECO:0000313" key="2">
    <source>
        <dbReference type="EMBL" id="CAD9318081.1"/>
    </source>
</evidence>
<dbReference type="EMBL" id="HBGN01007065">
    <property type="protein sequence ID" value="CAD9318081.1"/>
    <property type="molecule type" value="Transcribed_RNA"/>
</dbReference>
<name>A0A7S2E6I6_9STRA</name>